<keyword evidence="3" id="KW-1185">Reference proteome</keyword>
<feature type="domain" description="Glycosyltransferase 2-like" evidence="1">
    <location>
        <begin position="8"/>
        <end position="177"/>
    </location>
</feature>
<proteinExistence type="predicted"/>
<organism evidence="2 3">
    <name type="scientific">Microbacterium pumilum</name>
    <dbReference type="NCBI Taxonomy" id="344165"/>
    <lineage>
        <taxon>Bacteria</taxon>
        <taxon>Bacillati</taxon>
        <taxon>Actinomycetota</taxon>
        <taxon>Actinomycetes</taxon>
        <taxon>Micrococcales</taxon>
        <taxon>Microbacteriaceae</taxon>
        <taxon>Microbacterium</taxon>
    </lineage>
</organism>
<dbReference type="CDD" id="cd00761">
    <property type="entry name" value="Glyco_tranf_GTA_type"/>
    <property type="match status" value="1"/>
</dbReference>
<dbReference type="Proteomes" id="UP001500326">
    <property type="component" value="Unassembled WGS sequence"/>
</dbReference>
<dbReference type="InterPro" id="IPR001173">
    <property type="entry name" value="Glyco_trans_2-like"/>
</dbReference>
<evidence type="ECO:0000313" key="3">
    <source>
        <dbReference type="Proteomes" id="UP001500326"/>
    </source>
</evidence>
<dbReference type="RefSeq" id="WP_344060872.1">
    <property type="nucleotide sequence ID" value="NZ_BAAAOH010000001.1"/>
</dbReference>
<evidence type="ECO:0000313" key="2">
    <source>
        <dbReference type="EMBL" id="GAA1984822.1"/>
    </source>
</evidence>
<dbReference type="InterPro" id="IPR029044">
    <property type="entry name" value="Nucleotide-diphossugar_trans"/>
</dbReference>
<dbReference type="PANTHER" id="PTHR43685">
    <property type="entry name" value="GLYCOSYLTRANSFERASE"/>
    <property type="match status" value="1"/>
</dbReference>
<evidence type="ECO:0000259" key="1">
    <source>
        <dbReference type="Pfam" id="PF00535"/>
    </source>
</evidence>
<dbReference type="EMBL" id="BAAAOH010000001">
    <property type="protein sequence ID" value="GAA1984822.1"/>
    <property type="molecule type" value="Genomic_DNA"/>
</dbReference>
<sequence>MSDSAVAVVVRTKDRPEFLRRALASITSQTLSDWECVIVNDGGKPGPVDAAVAELPAEHAARVSVIHAPASRGRWVSANAGVLATSAPLLTLHDDDDSWHPEFLARSVDYLDSHPERNGVVSRIEIRWEHQTPSGYEVVSSEIFQPDLPAPTLSDTLLFNRFVPIAFVYRRSLHEELGLYDERLPVVGDWAFNLRVLARGPVDYLGPEPYAYWHQRVGASGADGNSVISSKGEHAYYDARIRDDALREYVDANGLGLVLYLTRFIDKRFVEVENGLRSEIAAMNPFRRVERRVRRVVSERRDKRRSN</sequence>
<dbReference type="Gene3D" id="3.90.550.10">
    <property type="entry name" value="Spore Coat Polysaccharide Biosynthesis Protein SpsA, Chain A"/>
    <property type="match status" value="1"/>
</dbReference>
<dbReference type="PANTHER" id="PTHR43685:SF11">
    <property type="entry name" value="GLYCOSYLTRANSFERASE TAGX-RELATED"/>
    <property type="match status" value="1"/>
</dbReference>
<gene>
    <name evidence="2" type="ORF">GCM10009777_18480</name>
</gene>
<accession>A0ABP5DVE4</accession>
<protein>
    <recommendedName>
        <fullName evidence="1">Glycosyltransferase 2-like domain-containing protein</fullName>
    </recommendedName>
</protein>
<dbReference type="SUPFAM" id="SSF53448">
    <property type="entry name" value="Nucleotide-diphospho-sugar transferases"/>
    <property type="match status" value="1"/>
</dbReference>
<dbReference type="InterPro" id="IPR050834">
    <property type="entry name" value="Glycosyltransf_2"/>
</dbReference>
<reference evidence="3" key="1">
    <citation type="journal article" date="2019" name="Int. J. Syst. Evol. Microbiol.">
        <title>The Global Catalogue of Microorganisms (GCM) 10K type strain sequencing project: providing services to taxonomists for standard genome sequencing and annotation.</title>
        <authorList>
            <consortium name="The Broad Institute Genomics Platform"/>
            <consortium name="The Broad Institute Genome Sequencing Center for Infectious Disease"/>
            <person name="Wu L."/>
            <person name="Ma J."/>
        </authorList>
    </citation>
    <scope>NUCLEOTIDE SEQUENCE [LARGE SCALE GENOMIC DNA]</scope>
    <source>
        <strain evidence="3">JCM 14902</strain>
    </source>
</reference>
<name>A0ABP5DVE4_9MICO</name>
<comment type="caution">
    <text evidence="2">The sequence shown here is derived from an EMBL/GenBank/DDBJ whole genome shotgun (WGS) entry which is preliminary data.</text>
</comment>
<dbReference type="Pfam" id="PF00535">
    <property type="entry name" value="Glycos_transf_2"/>
    <property type="match status" value="1"/>
</dbReference>